<geneLocation type="plasmid" evidence="2 3">
    <name>pREB2</name>
</geneLocation>
<dbReference type="HOGENOM" id="CLU_1159110_0_0_3"/>
<keyword evidence="3" id="KW-1185">Reference proteome</keyword>
<evidence type="ECO:0000313" key="2">
    <source>
        <dbReference type="EMBL" id="ABW32009.1"/>
    </source>
</evidence>
<proteinExistence type="predicted"/>
<evidence type="ECO:0000256" key="1">
    <source>
        <dbReference type="SAM" id="Phobius"/>
    </source>
</evidence>
<reference evidence="2 3" key="1">
    <citation type="journal article" date="2008" name="Proc. Natl. Acad. Sci. U.S.A.">
        <title>Niche adaptation and genome expansion in the chlorophyll d-producing cyanobacterium Acaryochloris marina.</title>
        <authorList>
            <person name="Swingley W.D."/>
            <person name="Chen M."/>
            <person name="Cheung P.C."/>
            <person name="Conrad A.L."/>
            <person name="Dejesa L.C."/>
            <person name="Hao J."/>
            <person name="Honchak B.M."/>
            <person name="Karbach L.E."/>
            <person name="Kurdoglu A."/>
            <person name="Lahiri S."/>
            <person name="Mastrian S.D."/>
            <person name="Miyashita H."/>
            <person name="Page L."/>
            <person name="Ramakrishna P."/>
            <person name="Satoh S."/>
            <person name="Sattley W.M."/>
            <person name="Shimada Y."/>
            <person name="Taylor H.L."/>
            <person name="Tomo T."/>
            <person name="Tsuchiya T."/>
            <person name="Wang Z.T."/>
            <person name="Raymond J."/>
            <person name="Mimuro M."/>
            <person name="Blankenship R.E."/>
            <person name="Touchman J.W."/>
        </authorList>
    </citation>
    <scope>NUCLEOTIDE SEQUENCE [LARGE SCALE GENOMIC DNA]</scope>
    <source>
        <strain evidence="3">MBIC 11017</strain>
        <plasmid evidence="3">Plasmid pREB2</plasmid>
    </source>
</reference>
<organism evidence="2 3">
    <name type="scientific">Acaryochloris marina (strain MBIC 11017)</name>
    <dbReference type="NCBI Taxonomy" id="329726"/>
    <lineage>
        <taxon>Bacteria</taxon>
        <taxon>Bacillati</taxon>
        <taxon>Cyanobacteriota</taxon>
        <taxon>Cyanophyceae</taxon>
        <taxon>Acaryochloridales</taxon>
        <taxon>Acaryochloridaceae</taxon>
        <taxon>Acaryochloris</taxon>
    </lineage>
</organism>
<dbReference type="KEGG" id="amr:AM1_B0290"/>
<evidence type="ECO:0000313" key="3">
    <source>
        <dbReference type="Proteomes" id="UP000000268"/>
    </source>
</evidence>
<accession>A8ZLI2</accession>
<keyword evidence="1" id="KW-0472">Membrane</keyword>
<keyword evidence="1" id="KW-1133">Transmembrane helix</keyword>
<name>A8ZLI2_ACAM1</name>
<gene>
    <name evidence="2" type="ordered locus">AM1_B0290</name>
</gene>
<protein>
    <submittedName>
        <fullName evidence="2">Uncharacterized protein</fullName>
    </submittedName>
</protein>
<dbReference type="RefSeq" id="WP_012167157.1">
    <property type="nucleotide sequence ID" value="NC_009927.1"/>
</dbReference>
<dbReference type="AlphaFoldDB" id="A8ZLI2"/>
<keyword evidence="1" id="KW-0812">Transmembrane</keyword>
<sequence>MNGIITALIGALIGGAIGFYTSLYMKYLEKKEFILRNYINHLKIANEELFIRINVLLNLRQSRKLEIIDISSFQELEDKNTEWYNEEGAFFGTTAYFLCWLFFSIDLIKREIPHFKLRKVKSNIVMNSLFDLQHVFLKDFGIYYAIQMSIGREMENPDGRVISYRQFVEKLQDYNSRIWFKRIVCFILDFKNGNRFRQFQEIYKYSYELAKVLDAITESEGTLDSRLSKESLPLFGTKF</sequence>
<keyword evidence="2" id="KW-0614">Plasmid</keyword>
<feature type="transmembrane region" description="Helical" evidence="1">
    <location>
        <begin position="89"/>
        <end position="108"/>
    </location>
</feature>
<dbReference type="Proteomes" id="UP000000268">
    <property type="component" value="Plasmid pREB2"/>
</dbReference>
<dbReference type="EMBL" id="CP000839">
    <property type="protein sequence ID" value="ABW32009.1"/>
    <property type="molecule type" value="Genomic_DNA"/>
</dbReference>
<dbReference type="OrthoDB" id="4081586at2"/>